<evidence type="ECO:0000313" key="1">
    <source>
        <dbReference type="EMBL" id="JAH75013.1"/>
    </source>
</evidence>
<reference evidence="1" key="1">
    <citation type="submission" date="2014-11" db="EMBL/GenBank/DDBJ databases">
        <authorList>
            <person name="Amaro Gonzalez C."/>
        </authorList>
    </citation>
    <scope>NUCLEOTIDE SEQUENCE</scope>
</reference>
<dbReference type="AlphaFoldDB" id="A0A0E9VCR7"/>
<reference evidence="1" key="2">
    <citation type="journal article" date="2015" name="Fish Shellfish Immunol.">
        <title>Early steps in the European eel (Anguilla anguilla)-Vibrio vulnificus interaction in the gills: Role of the RtxA13 toxin.</title>
        <authorList>
            <person name="Callol A."/>
            <person name="Pajuelo D."/>
            <person name="Ebbesson L."/>
            <person name="Teles M."/>
            <person name="MacKenzie S."/>
            <person name="Amaro C."/>
        </authorList>
    </citation>
    <scope>NUCLEOTIDE SEQUENCE</scope>
</reference>
<sequence>MAHQISFSSESRIPKVTCN</sequence>
<dbReference type="EMBL" id="GBXM01033564">
    <property type="protein sequence ID" value="JAH75013.1"/>
    <property type="molecule type" value="Transcribed_RNA"/>
</dbReference>
<name>A0A0E9VCR7_ANGAN</name>
<protein>
    <submittedName>
        <fullName evidence="1">Uncharacterized protein</fullName>
    </submittedName>
</protein>
<proteinExistence type="predicted"/>
<accession>A0A0E9VCR7</accession>
<organism evidence="1">
    <name type="scientific">Anguilla anguilla</name>
    <name type="common">European freshwater eel</name>
    <name type="synonym">Muraena anguilla</name>
    <dbReference type="NCBI Taxonomy" id="7936"/>
    <lineage>
        <taxon>Eukaryota</taxon>
        <taxon>Metazoa</taxon>
        <taxon>Chordata</taxon>
        <taxon>Craniata</taxon>
        <taxon>Vertebrata</taxon>
        <taxon>Euteleostomi</taxon>
        <taxon>Actinopterygii</taxon>
        <taxon>Neopterygii</taxon>
        <taxon>Teleostei</taxon>
        <taxon>Anguilliformes</taxon>
        <taxon>Anguillidae</taxon>
        <taxon>Anguilla</taxon>
    </lineage>
</organism>